<dbReference type="SMART" id="SM00369">
    <property type="entry name" value="LRR_TYP"/>
    <property type="match status" value="8"/>
</dbReference>
<evidence type="ECO:0000259" key="14">
    <source>
        <dbReference type="Pfam" id="PF23598"/>
    </source>
</evidence>
<dbReference type="SMART" id="SM00365">
    <property type="entry name" value="LRR_SD22"/>
    <property type="match status" value="6"/>
</dbReference>
<dbReference type="InterPro" id="IPR001611">
    <property type="entry name" value="Leu-rich_rpt"/>
</dbReference>
<accession>A0ABD1M2R6</accession>
<dbReference type="PRINTS" id="PR00019">
    <property type="entry name" value="LEURICHRPT"/>
</dbReference>
<evidence type="ECO:0000256" key="9">
    <source>
        <dbReference type="ARBA" id="ARBA00022989"/>
    </source>
</evidence>
<dbReference type="SUPFAM" id="SSF52047">
    <property type="entry name" value="RNI-like"/>
    <property type="match status" value="2"/>
</dbReference>
<keyword evidence="12" id="KW-0325">Glycoprotein</keyword>
<dbReference type="FunFam" id="3.80.10.10:FF:000111">
    <property type="entry name" value="LRR receptor-like serine/threonine-protein kinase ERECTA"/>
    <property type="match status" value="1"/>
</dbReference>
<reference evidence="15 16" key="1">
    <citation type="submission" date="2024-08" db="EMBL/GenBank/DDBJ databases">
        <title>Insights into the chromosomal genome structure of Flemingia macrophylla.</title>
        <authorList>
            <person name="Ding Y."/>
            <person name="Zhao Y."/>
            <person name="Bi W."/>
            <person name="Wu M."/>
            <person name="Zhao G."/>
            <person name="Gong Y."/>
            <person name="Li W."/>
            <person name="Zhang P."/>
        </authorList>
    </citation>
    <scope>NUCLEOTIDE SEQUENCE [LARGE SCALE GENOMIC DNA]</scope>
    <source>
        <strain evidence="15">DYQJB</strain>
        <tissue evidence="15">Leaf</tissue>
    </source>
</reference>
<evidence type="ECO:0000256" key="2">
    <source>
        <dbReference type="ARBA" id="ARBA00009592"/>
    </source>
</evidence>
<dbReference type="FunFam" id="3.80.10.10:FF:000041">
    <property type="entry name" value="LRR receptor-like serine/threonine-protein kinase ERECTA"/>
    <property type="match status" value="1"/>
</dbReference>
<gene>
    <name evidence="15" type="ORF">Fmac_017602</name>
</gene>
<dbReference type="InterPro" id="IPR055414">
    <property type="entry name" value="LRR_R13L4/SHOC2-like"/>
</dbReference>
<dbReference type="InterPro" id="IPR032675">
    <property type="entry name" value="LRR_dom_sf"/>
</dbReference>
<keyword evidence="4" id="KW-0597">Phosphoprotein</keyword>
<dbReference type="InterPro" id="IPR013210">
    <property type="entry name" value="LRR_N_plant-typ"/>
</dbReference>
<comment type="similarity">
    <text evidence="2">Belongs to the RLP family.</text>
</comment>
<dbReference type="GO" id="GO:0007165">
    <property type="term" value="P:signal transduction"/>
    <property type="evidence" value="ECO:0007669"/>
    <property type="project" value="UniProtKB-ARBA"/>
</dbReference>
<evidence type="ECO:0000256" key="10">
    <source>
        <dbReference type="ARBA" id="ARBA00023136"/>
    </source>
</evidence>
<keyword evidence="8" id="KW-0677">Repeat</keyword>
<keyword evidence="6" id="KW-0812">Transmembrane</keyword>
<evidence type="ECO:0000256" key="12">
    <source>
        <dbReference type="ARBA" id="ARBA00023180"/>
    </source>
</evidence>
<keyword evidence="3" id="KW-1003">Cell membrane</keyword>
<organism evidence="15 16">
    <name type="scientific">Flemingia macrophylla</name>
    <dbReference type="NCBI Taxonomy" id="520843"/>
    <lineage>
        <taxon>Eukaryota</taxon>
        <taxon>Viridiplantae</taxon>
        <taxon>Streptophyta</taxon>
        <taxon>Embryophyta</taxon>
        <taxon>Tracheophyta</taxon>
        <taxon>Spermatophyta</taxon>
        <taxon>Magnoliopsida</taxon>
        <taxon>eudicotyledons</taxon>
        <taxon>Gunneridae</taxon>
        <taxon>Pentapetalae</taxon>
        <taxon>rosids</taxon>
        <taxon>fabids</taxon>
        <taxon>Fabales</taxon>
        <taxon>Fabaceae</taxon>
        <taxon>Papilionoideae</taxon>
        <taxon>50 kb inversion clade</taxon>
        <taxon>NPAAA clade</taxon>
        <taxon>indigoferoid/millettioid clade</taxon>
        <taxon>Phaseoleae</taxon>
        <taxon>Flemingia</taxon>
    </lineage>
</organism>
<keyword evidence="16" id="KW-1185">Reference proteome</keyword>
<dbReference type="PROSITE" id="PS51450">
    <property type="entry name" value="LRR"/>
    <property type="match status" value="1"/>
</dbReference>
<evidence type="ECO:0000256" key="1">
    <source>
        <dbReference type="ARBA" id="ARBA00004251"/>
    </source>
</evidence>
<dbReference type="SUPFAM" id="SSF52058">
    <property type="entry name" value="L domain-like"/>
    <property type="match status" value="1"/>
</dbReference>
<evidence type="ECO:0000256" key="11">
    <source>
        <dbReference type="ARBA" id="ARBA00023170"/>
    </source>
</evidence>
<keyword evidence="7" id="KW-0732">Signal</keyword>
<feature type="domain" description="Disease resistance R13L4/SHOC-2-like LRR" evidence="14">
    <location>
        <begin position="104"/>
        <end position="247"/>
    </location>
</feature>
<dbReference type="PANTHER" id="PTHR48060:SF21">
    <property type="entry name" value="L DOMAIN-LIKE PROTEIN"/>
    <property type="match status" value="1"/>
</dbReference>
<evidence type="ECO:0000256" key="3">
    <source>
        <dbReference type="ARBA" id="ARBA00022475"/>
    </source>
</evidence>
<comment type="subcellular location">
    <subcellularLocation>
        <location evidence="1">Cell membrane</location>
        <topology evidence="1">Single-pass type I membrane protein</topology>
    </subcellularLocation>
</comment>
<evidence type="ECO:0000256" key="5">
    <source>
        <dbReference type="ARBA" id="ARBA00022614"/>
    </source>
</evidence>
<dbReference type="Pfam" id="PF23598">
    <property type="entry name" value="LRR_14"/>
    <property type="match status" value="1"/>
</dbReference>
<proteinExistence type="inferred from homology"/>
<sequence length="955" mass="106652">MAEEGDRVVNEDAVIHFTDSLPWVPPKRCHADESYALLQFKEGFVINKSSSYDPSSYPKMAYWNATTDCCSRDGIECDAHTGHVINITLNSSQIYGTLDANSTLFHLKHLQSLDLSDNHFNYSQIPSTIGQLSQLKYLNLTEASFFGEIPQEVSHLSKLRYLDLYGTFYSPDAINLLSLKISSLKRLIQNSTDLEFLNLDFVTISSPVPDIFTNLTSLQELSLYHCELYGEFPNGIFHLPNLKRLDLGSNPDLTSKFPDFRSSAQIMVLQLSDTQFYGTLPASIGSLKSLNWLSISYCKFSGSIPSSFGNLTQLARLDIEHNNFNGCLSSFLANLTKLNTMRVGYNEFTADTISWICKLSGIEDLRLDLINIGNKIPFCFANLTQLSVLSLSHNNLGGQIPSWIMNLTNLAFMNLDANNFQGEVPNSLFRLENLETLYLNYNLLEGKLDIDKILMLKMLISVELSFNKLSLISGKNPSNASLSQIQVLGLGSCNLNDFPHFLRDLTELSYLYLSENNINSLPSWMWRKTSLQGLVLSINSLTGKISPLICNLKSLVRLDLSYNNLTGMIPSCLGSSRSLQDFVLKGNKLTGLIPQTYTTTSDMRIIDLSYNNLQGQLPSALVNCEKLEVIDVSHNLINDSFPCWLGTLPELKVVAFSDNHFYGPIRCRTTSTFPKLHIIDLSHNQFSGRLPAKAIQNWKSMKGSNKSQLQYENYGYYKLGSFTWTQSGCYWFSFFNKGMVRFYCLKNFYNLIAIYLSSNKFCGEIPNVLGDLTGLVFLDLSNNMLSGNIPSSLGNLSRIEVLDLSLNKLSGQIPQQLAELTFLAYLNVSFNNLSGPIPQSKQFTTFGGDSFKGNKGLCGNQIFKKCEDHRERSPFTPPSASDDVQESGFSGACDWKVVLIGYGSGLIAGVALGKKFKYLNGLKSSFECHADESYALLQFKEGFVINKSSSSDPFS</sequence>
<feature type="domain" description="Leucine-rich repeat-containing N-terminal plant-type" evidence="13">
    <location>
        <begin position="31"/>
        <end position="78"/>
    </location>
</feature>
<dbReference type="Pfam" id="PF00560">
    <property type="entry name" value="LRR_1"/>
    <property type="match status" value="5"/>
</dbReference>
<dbReference type="Pfam" id="PF08263">
    <property type="entry name" value="LRRNT_2"/>
    <property type="match status" value="2"/>
</dbReference>
<dbReference type="FunFam" id="3.80.10.10:FF:000383">
    <property type="entry name" value="Leucine-rich repeat receptor protein kinase EMS1"/>
    <property type="match status" value="1"/>
</dbReference>
<name>A0ABD1M2R6_9FABA</name>
<protein>
    <recommendedName>
        <fullName evidence="17">Leucine-rich repeat-containing N-terminal plant-type domain-containing protein</fullName>
    </recommendedName>
</protein>
<dbReference type="Gene3D" id="3.80.10.10">
    <property type="entry name" value="Ribonuclease Inhibitor"/>
    <property type="match status" value="3"/>
</dbReference>
<evidence type="ECO:0000313" key="16">
    <source>
        <dbReference type="Proteomes" id="UP001603857"/>
    </source>
</evidence>
<dbReference type="FunFam" id="3.80.10.10:FF:000095">
    <property type="entry name" value="LRR receptor-like serine/threonine-protein kinase GSO1"/>
    <property type="match status" value="1"/>
</dbReference>
<evidence type="ECO:0000313" key="15">
    <source>
        <dbReference type="EMBL" id="KAL2330021.1"/>
    </source>
</evidence>
<dbReference type="GO" id="GO:0005886">
    <property type="term" value="C:plasma membrane"/>
    <property type="evidence" value="ECO:0007669"/>
    <property type="project" value="UniProtKB-SubCell"/>
</dbReference>
<dbReference type="InterPro" id="IPR053211">
    <property type="entry name" value="DNA_repair-toleration"/>
</dbReference>
<evidence type="ECO:0000256" key="7">
    <source>
        <dbReference type="ARBA" id="ARBA00022729"/>
    </source>
</evidence>
<evidence type="ECO:0000259" key="13">
    <source>
        <dbReference type="Pfam" id="PF08263"/>
    </source>
</evidence>
<comment type="caution">
    <text evidence="15">The sequence shown here is derived from an EMBL/GenBank/DDBJ whole genome shotgun (WGS) entry which is preliminary data.</text>
</comment>
<dbReference type="Pfam" id="PF13855">
    <property type="entry name" value="LRR_8"/>
    <property type="match status" value="1"/>
</dbReference>
<keyword evidence="9" id="KW-1133">Transmembrane helix</keyword>
<feature type="domain" description="Leucine-rich repeat-containing N-terminal plant-type" evidence="13">
    <location>
        <begin position="930"/>
        <end position="948"/>
    </location>
</feature>
<evidence type="ECO:0000256" key="6">
    <source>
        <dbReference type="ARBA" id="ARBA00022692"/>
    </source>
</evidence>
<dbReference type="PANTHER" id="PTHR48060">
    <property type="entry name" value="DNA DAMAGE-REPAIR/TOLERATION PROTEIN DRT100"/>
    <property type="match status" value="1"/>
</dbReference>
<dbReference type="EMBL" id="JBGMDY010000006">
    <property type="protein sequence ID" value="KAL2330021.1"/>
    <property type="molecule type" value="Genomic_DNA"/>
</dbReference>
<keyword evidence="5" id="KW-0433">Leucine-rich repeat</keyword>
<dbReference type="InterPro" id="IPR003591">
    <property type="entry name" value="Leu-rich_rpt_typical-subtyp"/>
</dbReference>
<keyword evidence="11" id="KW-0675">Receptor</keyword>
<dbReference type="Proteomes" id="UP001603857">
    <property type="component" value="Unassembled WGS sequence"/>
</dbReference>
<evidence type="ECO:0000256" key="4">
    <source>
        <dbReference type="ARBA" id="ARBA00022553"/>
    </source>
</evidence>
<evidence type="ECO:0008006" key="17">
    <source>
        <dbReference type="Google" id="ProtNLM"/>
    </source>
</evidence>
<dbReference type="AlphaFoldDB" id="A0ABD1M2R6"/>
<keyword evidence="10" id="KW-0472">Membrane</keyword>
<evidence type="ECO:0000256" key="8">
    <source>
        <dbReference type="ARBA" id="ARBA00022737"/>
    </source>
</evidence>